<evidence type="ECO:0000313" key="3">
    <source>
        <dbReference type="Proteomes" id="UP000659172"/>
    </source>
</evidence>
<sequence length="270" mass="28545">MKILLINPNTSVEMTERMVATAQSVLAPDTELVAFTATRGFPYIASRAEAMIAGGITLEMLAEHHHGCDAAVIAAFGDPSLIAARELFELPITAMAESAMLTSCMLGERFAMLTFSRTLVAWYEDAVAVTGLNHRCAAIRVPDVSFQSVSTVQYELENEIVALAENTVREHGADVLILAGAPLTGLAQRIAHRVSVPLVDPLAAAVSQAQTLARLKPRAASAGRFARPGPKSAEGLFPPLAAWIEHRPAIGAGLTAVPAGLTSRTMPNTP</sequence>
<accession>A0ABX2QLP6</accession>
<dbReference type="RefSeq" id="WP_176952516.1">
    <property type="nucleotide sequence ID" value="NZ_JABXYK010000030.1"/>
</dbReference>
<dbReference type="Pfam" id="PF01177">
    <property type="entry name" value="Asp_Glu_race"/>
    <property type="match status" value="1"/>
</dbReference>
<dbReference type="InterPro" id="IPR053714">
    <property type="entry name" value="Iso_Racemase_Enz_sf"/>
</dbReference>
<dbReference type="Proteomes" id="UP000659172">
    <property type="component" value="Unassembled WGS sequence"/>
</dbReference>
<dbReference type="Gene3D" id="3.40.50.12500">
    <property type="match status" value="1"/>
</dbReference>
<dbReference type="PANTHER" id="PTHR28047:SF5">
    <property type="entry name" value="PROTEIN DCG1"/>
    <property type="match status" value="1"/>
</dbReference>
<evidence type="ECO:0000313" key="2">
    <source>
        <dbReference type="EMBL" id="NVP58620.1"/>
    </source>
</evidence>
<dbReference type="EMBL" id="JABXYK010000030">
    <property type="protein sequence ID" value="NVP58620.1"/>
    <property type="molecule type" value="Genomic_DNA"/>
</dbReference>
<comment type="caution">
    <text evidence="2">The sequence shown here is derived from an EMBL/GenBank/DDBJ whole genome shotgun (WGS) entry which is preliminary data.</text>
</comment>
<proteinExistence type="inferred from homology"/>
<reference evidence="2 3" key="1">
    <citation type="submission" date="2020-06" db="EMBL/GenBank/DDBJ databases">
        <title>Rhizobium sp.nov. isolated from the tomato plant.</title>
        <authorList>
            <person name="Thin K.K."/>
            <person name="Zhang X."/>
            <person name="He S."/>
        </authorList>
    </citation>
    <scope>NUCLEOTIDE SEQUENCE [LARGE SCALE GENOMIC DNA]</scope>
    <source>
        <strain evidence="2 3">DBTS2</strain>
    </source>
</reference>
<dbReference type="PANTHER" id="PTHR28047">
    <property type="entry name" value="PROTEIN DCG1"/>
    <property type="match status" value="1"/>
</dbReference>
<protein>
    <submittedName>
        <fullName evidence="2">Aspartate/glutamate racemase family protein</fullName>
    </submittedName>
</protein>
<dbReference type="InterPro" id="IPR015942">
    <property type="entry name" value="Asp/Glu/hydantoin_racemase"/>
</dbReference>
<gene>
    <name evidence="2" type="ORF">HV823_25655</name>
</gene>
<keyword evidence="3" id="KW-1185">Reference proteome</keyword>
<dbReference type="InterPro" id="IPR052186">
    <property type="entry name" value="Hydantoin_racemase-like"/>
</dbReference>
<evidence type="ECO:0000256" key="1">
    <source>
        <dbReference type="ARBA" id="ARBA00038414"/>
    </source>
</evidence>
<organism evidence="2 3">
    <name type="scientific">Mycoplana rhizolycopersici</name>
    <dbReference type="NCBI Taxonomy" id="2746702"/>
    <lineage>
        <taxon>Bacteria</taxon>
        <taxon>Pseudomonadati</taxon>
        <taxon>Pseudomonadota</taxon>
        <taxon>Alphaproteobacteria</taxon>
        <taxon>Hyphomicrobiales</taxon>
        <taxon>Rhizobiaceae</taxon>
        <taxon>Mycoplana</taxon>
    </lineage>
</organism>
<name>A0ABX2QLP6_9HYPH</name>
<comment type="similarity">
    <text evidence="1">Belongs to the HyuE racemase family.</text>
</comment>